<proteinExistence type="predicted"/>
<dbReference type="Proteomes" id="UP001432011">
    <property type="component" value="Chromosome"/>
</dbReference>
<organism evidence="7 8">
    <name type="scientific">Microbispora hainanensis</name>
    <dbReference type="NCBI Taxonomy" id="568844"/>
    <lineage>
        <taxon>Bacteria</taxon>
        <taxon>Bacillati</taxon>
        <taxon>Actinomycetota</taxon>
        <taxon>Actinomycetes</taxon>
        <taxon>Streptosporangiales</taxon>
        <taxon>Streptosporangiaceae</taxon>
        <taxon>Microbispora</taxon>
    </lineage>
</organism>
<keyword evidence="4" id="KW-0067">ATP-binding</keyword>
<gene>
    <name evidence="7" type="ORF">OG913_16825</name>
</gene>
<evidence type="ECO:0000256" key="3">
    <source>
        <dbReference type="ARBA" id="ARBA00022777"/>
    </source>
</evidence>
<dbReference type="Gene3D" id="1.10.510.10">
    <property type="entry name" value="Transferase(Phosphotransferase) domain 1"/>
    <property type="match status" value="1"/>
</dbReference>
<evidence type="ECO:0000256" key="2">
    <source>
        <dbReference type="ARBA" id="ARBA00022741"/>
    </source>
</evidence>
<feature type="region of interest" description="Disordered" evidence="5">
    <location>
        <begin position="257"/>
        <end position="281"/>
    </location>
</feature>
<feature type="compositionally biased region" description="Low complexity" evidence="5">
    <location>
        <begin position="257"/>
        <end position="269"/>
    </location>
</feature>
<keyword evidence="1" id="KW-0808">Transferase</keyword>
<dbReference type="PANTHER" id="PTHR43289">
    <property type="entry name" value="MITOGEN-ACTIVATED PROTEIN KINASE KINASE KINASE 20-RELATED"/>
    <property type="match status" value="1"/>
</dbReference>
<dbReference type="InterPro" id="IPR011009">
    <property type="entry name" value="Kinase-like_dom_sf"/>
</dbReference>
<dbReference type="SUPFAM" id="SSF56112">
    <property type="entry name" value="Protein kinase-like (PK-like)"/>
    <property type="match status" value="1"/>
</dbReference>
<evidence type="ECO:0000256" key="1">
    <source>
        <dbReference type="ARBA" id="ARBA00022679"/>
    </source>
</evidence>
<dbReference type="EMBL" id="CP108085">
    <property type="protein sequence ID" value="WUP78588.1"/>
    <property type="molecule type" value="Genomic_DNA"/>
</dbReference>
<sequence length="664" mass="68860">MPTVAPPGPGDPAALGPYRLTGRLGEATYTAMSPSGERVVVKRFPATARPGPARLEALRRAAVVGAALVVGSGPDYVVTEHVDGPSLEEDVAAEGPRSGPALHRLAIATMTTVAALHRAGLRAGHVRPDRIVLGPDGPRLLCDGSAAPNPLLWSSPEEAAGDPVGPPADVFGWAATVVYAASGRAPFTEEERLAHGAANLDPLDGDLRQLVADCLAAEPGARPRAEEVLLRLIGHSGGLDTLIPEKIPEWIPEKLSEAAPAAEGAREAPTQPSGRTPTSRAGRSWLTLAAAGTAIALVCGGGAYALTPREARQPPATATTATTDAIGVTGAAPASPVSAASAASTASAASAVSTVSAGASPGLTLHEEPADPVILTSYHAAADGRTDLAYARLPQGGFTAVGGDVVLAEVSPGGRWLAVLNSLYVAESERQSIAFTDRRTGERFTVTGLGSPYISSGPQWSRDGARLLLTVYDYGKGTDAVYPAGFLVADPATRRARFVQTANAEDAQAHLALPESARAVGYFRWMPDGAGVIGPYTTPEQALGTRVWDLSGRLLRSMHWTGPSVGAGDVFSPSGRLFATTGCEKRNAVCLWDAVTGERARTVPGHEGGGVLGWYDEEHLIVSEPAGEDRVRAVVTDFKGRGVRVLAEARKRPDKPVQFSFTPR</sequence>
<evidence type="ECO:0000256" key="4">
    <source>
        <dbReference type="ARBA" id="ARBA00022840"/>
    </source>
</evidence>
<dbReference type="RefSeq" id="WP_328710694.1">
    <property type="nucleotide sequence ID" value="NZ_CP108085.1"/>
</dbReference>
<dbReference type="PANTHER" id="PTHR43289:SF34">
    <property type="entry name" value="SERINE_THREONINE-PROTEIN KINASE YBDM-RELATED"/>
    <property type="match status" value="1"/>
</dbReference>
<keyword evidence="2" id="KW-0547">Nucleotide-binding</keyword>
<accession>A0ABZ1T1M8</accession>
<evidence type="ECO:0000313" key="8">
    <source>
        <dbReference type="Proteomes" id="UP001432011"/>
    </source>
</evidence>
<evidence type="ECO:0000256" key="5">
    <source>
        <dbReference type="SAM" id="MobiDB-lite"/>
    </source>
</evidence>
<dbReference type="InterPro" id="IPR011042">
    <property type="entry name" value="6-blade_b-propeller_TolB-like"/>
</dbReference>
<keyword evidence="8" id="KW-1185">Reference proteome</keyword>
<dbReference type="SMART" id="SM00220">
    <property type="entry name" value="S_TKc"/>
    <property type="match status" value="1"/>
</dbReference>
<protein>
    <recommendedName>
        <fullName evidence="6">Protein kinase domain-containing protein</fullName>
    </recommendedName>
</protein>
<reference evidence="7" key="1">
    <citation type="submission" date="2022-10" db="EMBL/GenBank/DDBJ databases">
        <title>The complete genomes of actinobacterial strains from the NBC collection.</title>
        <authorList>
            <person name="Joergensen T.S."/>
            <person name="Alvarez Arevalo M."/>
            <person name="Sterndorff E.B."/>
            <person name="Faurdal D."/>
            <person name="Vuksanovic O."/>
            <person name="Mourched A.-S."/>
            <person name="Charusanti P."/>
            <person name="Shaw S."/>
            <person name="Blin K."/>
            <person name="Weber T."/>
        </authorList>
    </citation>
    <scope>NUCLEOTIDE SEQUENCE</scope>
    <source>
        <strain evidence="7">NBC_00254</strain>
    </source>
</reference>
<evidence type="ECO:0000259" key="6">
    <source>
        <dbReference type="SMART" id="SM00220"/>
    </source>
</evidence>
<evidence type="ECO:0000313" key="7">
    <source>
        <dbReference type="EMBL" id="WUP78588.1"/>
    </source>
</evidence>
<dbReference type="SUPFAM" id="SSF82171">
    <property type="entry name" value="DPP6 N-terminal domain-like"/>
    <property type="match status" value="1"/>
</dbReference>
<feature type="domain" description="Protein kinase" evidence="6">
    <location>
        <begin position="18"/>
        <end position="233"/>
    </location>
</feature>
<dbReference type="Gene3D" id="2.120.10.30">
    <property type="entry name" value="TolB, C-terminal domain"/>
    <property type="match status" value="1"/>
</dbReference>
<name>A0ABZ1T1M8_9ACTN</name>
<keyword evidence="3" id="KW-0418">Kinase</keyword>
<dbReference type="InterPro" id="IPR000719">
    <property type="entry name" value="Prot_kinase_dom"/>
</dbReference>
<feature type="compositionally biased region" description="Polar residues" evidence="5">
    <location>
        <begin position="270"/>
        <end position="281"/>
    </location>
</feature>